<dbReference type="STRING" id="282197.SAMN04488517_10272"/>
<reference evidence="2 3" key="1">
    <citation type="submission" date="2015-07" db="EMBL/GenBank/DDBJ databases">
        <authorList>
            <person name="Noorani M."/>
        </authorList>
    </citation>
    <scope>NUCLEOTIDE SEQUENCE [LARGE SCALE GENOMIC DNA]</scope>
    <source>
        <strain evidence="2 3">CECT 5088</strain>
    </source>
</reference>
<proteinExistence type="predicted"/>
<sequence length="583" mass="61579">MRRAALAPLAVAALLLAPLAAPAQDVRVQSGEHAGFSRLVFAERGMRDWRIDRRPFRSVAIRFMGGLPPLDLSEVFRLIPRTRIRDLRQTEGALILDLGCDCGVSVMRVASGHIVVDVSDDGTLPRPGPLAAAPLLPQVIQTDMQPGPLDPLYRVAKGHAATRADGPLQVRMHPMGEVPLLPEFAAAEAPAQPLDACPIETLAVQSLQSDPSTALRELTGMAAGVLTDEHLPDGRGILDLSQAYLRVGWGAEASMVARMVTGERPAIDTVAAALDGEPRSPDMAVDPGCGPATALISLLLGGPVPDWDRADEPAFVAFLDSLPPARWTAVEPDLRAALRPLGREELLVGLGPAPNRDTEPPKDAADRAAGTDLAAIRAATDLLRTANARDEPSSETHLVNAVALLPSTPEGEDRTALEEALATAFVLSRRPAEAVEMVARGQADAARLVDLALSRLEPAAAAEFAVRLRPHLAGGAPQRSVAADLFRELGVVEAARGFVAPGRVTEPAPPREDGGPRDPWLARDLTAVAAVPEEDRDARSRLAGTIVAQNAAETPETDLARAADALDRSRVLSERIAALLATP</sequence>
<organism evidence="2 3">
    <name type="scientific">Jannaschia rubra</name>
    <dbReference type="NCBI Taxonomy" id="282197"/>
    <lineage>
        <taxon>Bacteria</taxon>
        <taxon>Pseudomonadati</taxon>
        <taxon>Pseudomonadota</taxon>
        <taxon>Alphaproteobacteria</taxon>
        <taxon>Rhodobacterales</taxon>
        <taxon>Roseobacteraceae</taxon>
        <taxon>Jannaschia</taxon>
    </lineage>
</organism>
<evidence type="ECO:0000313" key="2">
    <source>
        <dbReference type="EMBL" id="CTQ33243.1"/>
    </source>
</evidence>
<dbReference type="EMBL" id="CXPG01000020">
    <property type="protein sequence ID" value="CTQ33243.1"/>
    <property type="molecule type" value="Genomic_DNA"/>
</dbReference>
<gene>
    <name evidence="2" type="ORF">JAN5088_02024</name>
</gene>
<dbReference type="RefSeq" id="WP_143114625.1">
    <property type="nucleotide sequence ID" value="NZ_FOOS01000002.1"/>
</dbReference>
<dbReference type="AlphaFoldDB" id="A0A0M6XSM4"/>
<evidence type="ECO:0000313" key="3">
    <source>
        <dbReference type="Proteomes" id="UP000048908"/>
    </source>
</evidence>
<keyword evidence="1" id="KW-0732">Signal</keyword>
<evidence type="ECO:0000256" key="1">
    <source>
        <dbReference type="SAM" id="SignalP"/>
    </source>
</evidence>
<protein>
    <submittedName>
        <fullName evidence="2">Uncharacterized protein</fullName>
    </submittedName>
</protein>
<feature type="chain" id="PRO_5005807136" evidence="1">
    <location>
        <begin position="24"/>
        <end position="583"/>
    </location>
</feature>
<accession>A0A0M6XSM4</accession>
<feature type="signal peptide" evidence="1">
    <location>
        <begin position="1"/>
        <end position="23"/>
    </location>
</feature>
<dbReference type="Proteomes" id="UP000048908">
    <property type="component" value="Unassembled WGS sequence"/>
</dbReference>
<keyword evidence="3" id="KW-1185">Reference proteome</keyword>
<name>A0A0M6XSM4_9RHOB</name>